<dbReference type="VEuPathDB" id="MicrosporidiaDB:THOM_2886"/>
<keyword evidence="3" id="KW-1185">Reference proteome</keyword>
<dbReference type="HOGENOM" id="CLU_1587749_0_0_1"/>
<name>L7JRW9_TRAHO</name>
<dbReference type="Proteomes" id="UP000011185">
    <property type="component" value="Unassembled WGS sequence"/>
</dbReference>
<organism evidence="2 3">
    <name type="scientific">Trachipleistophora hominis</name>
    <name type="common">Microsporidian parasite</name>
    <dbReference type="NCBI Taxonomy" id="72359"/>
    <lineage>
        <taxon>Eukaryota</taxon>
        <taxon>Fungi</taxon>
        <taxon>Fungi incertae sedis</taxon>
        <taxon>Microsporidia</taxon>
        <taxon>Pleistophoridae</taxon>
        <taxon>Trachipleistophora</taxon>
    </lineage>
</organism>
<dbReference type="InParanoid" id="L7JRW9"/>
<proteinExistence type="predicted"/>
<keyword evidence="1" id="KW-0812">Transmembrane</keyword>
<evidence type="ECO:0000313" key="2">
    <source>
        <dbReference type="EMBL" id="ELQ74203.1"/>
    </source>
</evidence>
<sequence>VLRKLQQKTNNKLKQEHILLIIIALSLITIIFLPIASLVSNVLCVVIPFQRTVRLVIANKPPTLDLIVFWMTFGLLCVVDCSLVVTRVVPFYYIFKMVAMNAIVLDERVCRFVVSGYKRMGFLVEEDIGKRAKEAVEVLKEKSKHLKGELDEMKDK</sequence>
<reference evidence="2 3" key="1">
    <citation type="journal article" date="2012" name="PLoS Pathog.">
        <title>The genome of the obligate intracellular parasite Trachipleistophora hominis: new insights into microsporidian genome dynamics and reductive evolution.</title>
        <authorList>
            <person name="Heinz E."/>
            <person name="Williams T.A."/>
            <person name="Nakjang S."/>
            <person name="Noel C.J."/>
            <person name="Swan D.C."/>
            <person name="Goldberg A.V."/>
            <person name="Harris S.R."/>
            <person name="Weinmaier T."/>
            <person name="Markert S."/>
            <person name="Becher D."/>
            <person name="Bernhardt J."/>
            <person name="Dagan T."/>
            <person name="Hacker C."/>
            <person name="Lucocq J.M."/>
            <person name="Schweder T."/>
            <person name="Rattei T."/>
            <person name="Hall N."/>
            <person name="Hirt R.P."/>
            <person name="Embley T.M."/>
        </authorList>
    </citation>
    <scope>NUCLEOTIDE SEQUENCE [LARGE SCALE GENOMIC DNA]</scope>
</reference>
<protein>
    <submittedName>
        <fullName evidence="2">Protein involved in membrane traffic (YOP1/TB2/DP1/HVA22 family)</fullName>
    </submittedName>
</protein>
<dbReference type="OMA" id="IFKMVAM"/>
<evidence type="ECO:0000313" key="3">
    <source>
        <dbReference type="Proteomes" id="UP000011185"/>
    </source>
</evidence>
<dbReference type="STRING" id="72359.L7JRW9"/>
<dbReference type="OrthoDB" id="10009287at2759"/>
<feature type="non-terminal residue" evidence="2">
    <location>
        <position position="1"/>
    </location>
</feature>
<dbReference type="EMBL" id="JH994062">
    <property type="protein sequence ID" value="ELQ74203.1"/>
    <property type="molecule type" value="Genomic_DNA"/>
</dbReference>
<keyword evidence="1" id="KW-1133">Transmembrane helix</keyword>
<accession>L7JRW9</accession>
<feature type="transmembrane region" description="Helical" evidence="1">
    <location>
        <begin position="69"/>
        <end position="95"/>
    </location>
</feature>
<keyword evidence="1" id="KW-0472">Membrane</keyword>
<evidence type="ECO:0000256" key="1">
    <source>
        <dbReference type="SAM" id="Phobius"/>
    </source>
</evidence>
<feature type="transmembrane region" description="Helical" evidence="1">
    <location>
        <begin position="20"/>
        <end position="49"/>
    </location>
</feature>
<dbReference type="AlphaFoldDB" id="L7JRW9"/>
<gene>
    <name evidence="2" type="ORF">THOM_2886</name>
</gene>